<evidence type="ECO:0000313" key="3">
    <source>
        <dbReference type="EMBL" id="CAK1555271.1"/>
    </source>
</evidence>
<evidence type="ECO:0000256" key="1">
    <source>
        <dbReference type="SAM" id="MobiDB-lite"/>
    </source>
</evidence>
<dbReference type="SMART" id="SM00595">
    <property type="entry name" value="MADF"/>
    <property type="match status" value="1"/>
</dbReference>
<dbReference type="Pfam" id="PF10545">
    <property type="entry name" value="MADF_DNA_bdg"/>
    <property type="match status" value="1"/>
</dbReference>
<gene>
    <name evidence="3" type="ORF">LNINA_LOCUS14104</name>
</gene>
<dbReference type="InterPro" id="IPR006578">
    <property type="entry name" value="MADF-dom"/>
</dbReference>
<evidence type="ECO:0000313" key="4">
    <source>
        <dbReference type="Proteomes" id="UP001497472"/>
    </source>
</evidence>
<comment type="caution">
    <text evidence="3">The sequence shown here is derived from an EMBL/GenBank/DDBJ whole genome shotgun (WGS) entry which is preliminary data.</text>
</comment>
<dbReference type="EMBL" id="CAVLEF010000280">
    <property type="protein sequence ID" value="CAK1555271.1"/>
    <property type="molecule type" value="Genomic_DNA"/>
</dbReference>
<dbReference type="PANTHER" id="PTHR21505">
    <property type="entry name" value="MADF DOMAIN-CONTAINING PROTEIN-RELATED"/>
    <property type="match status" value="1"/>
</dbReference>
<feature type="domain" description="MADF" evidence="2">
    <location>
        <begin position="9"/>
        <end position="97"/>
    </location>
</feature>
<reference evidence="3 4" key="1">
    <citation type="submission" date="2023-11" db="EMBL/GenBank/DDBJ databases">
        <authorList>
            <person name="Okamura Y."/>
        </authorList>
    </citation>
    <scope>NUCLEOTIDE SEQUENCE [LARGE SCALE GENOMIC DNA]</scope>
</reference>
<keyword evidence="4" id="KW-1185">Reference proteome</keyword>
<accession>A0AAV1K2A3</accession>
<dbReference type="PANTHER" id="PTHR21505:SF12">
    <property type="entry name" value="MADF DOMAIN-CONTAINING PROTEIN-RELATED"/>
    <property type="match status" value="1"/>
</dbReference>
<organism evidence="3 4">
    <name type="scientific">Leptosia nina</name>
    <dbReference type="NCBI Taxonomy" id="320188"/>
    <lineage>
        <taxon>Eukaryota</taxon>
        <taxon>Metazoa</taxon>
        <taxon>Ecdysozoa</taxon>
        <taxon>Arthropoda</taxon>
        <taxon>Hexapoda</taxon>
        <taxon>Insecta</taxon>
        <taxon>Pterygota</taxon>
        <taxon>Neoptera</taxon>
        <taxon>Endopterygota</taxon>
        <taxon>Lepidoptera</taxon>
        <taxon>Glossata</taxon>
        <taxon>Ditrysia</taxon>
        <taxon>Papilionoidea</taxon>
        <taxon>Pieridae</taxon>
        <taxon>Pierinae</taxon>
        <taxon>Leptosia</taxon>
    </lineage>
</organism>
<dbReference type="AlphaFoldDB" id="A0AAV1K2A3"/>
<dbReference type="PROSITE" id="PS51029">
    <property type="entry name" value="MADF"/>
    <property type="match status" value="1"/>
</dbReference>
<name>A0AAV1K2A3_9NEOP</name>
<dbReference type="Proteomes" id="UP001497472">
    <property type="component" value="Unassembled WGS sequence"/>
</dbReference>
<protein>
    <recommendedName>
        <fullName evidence="2">MADF domain-containing protein</fullName>
    </recommendedName>
</protein>
<feature type="region of interest" description="Disordered" evidence="1">
    <location>
        <begin position="105"/>
        <end position="127"/>
    </location>
</feature>
<sequence length="211" mass="24553">MNGKQQCIDVIKAFESHNILWDRRECHSTRKKDEAWKDISERVNMPVKEVKRTIYNLRGVLRKEKSRIRNSLTSGGQPYKSKWFAFEHMQFLLDIQDLDKYKSKKRKRNNTETEDNSDNESSSTEGIPVEEAWVEEVAHSNPPTLIKEENLGASSKQYNNEESNEIFGKLVASELGKYDSETLTYVKKAIMDIIFQADLGNIERIRGETFQ</sequence>
<proteinExistence type="predicted"/>
<evidence type="ECO:0000259" key="2">
    <source>
        <dbReference type="PROSITE" id="PS51029"/>
    </source>
</evidence>